<dbReference type="PANTHER" id="PTHR22748">
    <property type="entry name" value="AP ENDONUCLEASE"/>
    <property type="match status" value="1"/>
</dbReference>
<evidence type="ECO:0000256" key="3">
    <source>
        <dbReference type="ARBA" id="ARBA00022842"/>
    </source>
</evidence>
<dbReference type="GO" id="GO:0005634">
    <property type="term" value="C:nucleus"/>
    <property type="evidence" value="ECO:0007669"/>
    <property type="project" value="TreeGrafter"/>
</dbReference>
<comment type="cofactor">
    <cofactor evidence="4">
        <name>Mg(2+)</name>
        <dbReference type="ChEBI" id="CHEBI:18420"/>
    </cofactor>
    <cofactor evidence="4">
        <name>Mn(2+)</name>
        <dbReference type="ChEBI" id="CHEBI:29035"/>
    </cofactor>
    <text evidence="4">Probably binds two magnesium or manganese ions per subunit.</text>
</comment>
<dbReference type="EMBL" id="CM031809">
    <property type="protein sequence ID" value="KAG6666667.1"/>
    <property type="molecule type" value="Genomic_DNA"/>
</dbReference>
<keyword evidence="1 4" id="KW-0479">Metal-binding</keyword>
<feature type="binding site" evidence="4">
    <location>
        <position position="8"/>
    </location>
    <ligand>
        <name>Mg(2+)</name>
        <dbReference type="ChEBI" id="CHEBI:18420"/>
        <label>1</label>
    </ligand>
</feature>
<dbReference type="AlphaFoldDB" id="A0A8T1RHY8"/>
<dbReference type="GO" id="GO:0006284">
    <property type="term" value="P:base-excision repair"/>
    <property type="evidence" value="ECO:0007669"/>
    <property type="project" value="TreeGrafter"/>
</dbReference>
<evidence type="ECO:0000256" key="1">
    <source>
        <dbReference type="ARBA" id="ARBA00022723"/>
    </source>
</evidence>
<dbReference type="InterPro" id="IPR004808">
    <property type="entry name" value="AP_endonuc_1"/>
</dbReference>
<keyword evidence="4" id="KW-0464">Manganese</keyword>
<feature type="binding site" evidence="4">
    <location>
        <position position="37"/>
    </location>
    <ligand>
        <name>Mg(2+)</name>
        <dbReference type="ChEBI" id="CHEBI:18420"/>
        <label>1</label>
    </ligand>
</feature>
<dbReference type="InterPro" id="IPR005135">
    <property type="entry name" value="Endo/exonuclease/phosphatase"/>
</dbReference>
<protein>
    <recommendedName>
        <fullName evidence="5">Endonuclease/exonuclease/phosphatase domain-containing protein</fullName>
    </recommendedName>
</protein>
<dbReference type="Pfam" id="PF03372">
    <property type="entry name" value="Exo_endo_phos"/>
    <property type="match status" value="1"/>
</dbReference>
<evidence type="ECO:0000313" key="7">
    <source>
        <dbReference type="Proteomes" id="UP000811609"/>
    </source>
</evidence>
<evidence type="ECO:0000259" key="5">
    <source>
        <dbReference type="Pfam" id="PF03372"/>
    </source>
</evidence>
<dbReference type="GO" id="GO:0003906">
    <property type="term" value="F:DNA-(apurinic or apyrimidinic site) endonuclease activity"/>
    <property type="evidence" value="ECO:0007669"/>
    <property type="project" value="TreeGrafter"/>
</dbReference>
<comment type="caution">
    <text evidence="6">The sequence shown here is derived from an EMBL/GenBank/DDBJ whole genome shotgun (WGS) entry which is preliminary data.</text>
</comment>
<dbReference type="GO" id="GO:0046872">
    <property type="term" value="F:metal ion binding"/>
    <property type="evidence" value="ECO:0007669"/>
    <property type="project" value="UniProtKB-KW"/>
</dbReference>
<organism evidence="6 7">
    <name type="scientific">Carya illinoinensis</name>
    <name type="common">Pecan</name>
    <dbReference type="NCBI Taxonomy" id="32201"/>
    <lineage>
        <taxon>Eukaryota</taxon>
        <taxon>Viridiplantae</taxon>
        <taxon>Streptophyta</taxon>
        <taxon>Embryophyta</taxon>
        <taxon>Tracheophyta</taxon>
        <taxon>Spermatophyta</taxon>
        <taxon>Magnoliopsida</taxon>
        <taxon>eudicotyledons</taxon>
        <taxon>Gunneridae</taxon>
        <taxon>Pentapetalae</taxon>
        <taxon>rosids</taxon>
        <taxon>fabids</taxon>
        <taxon>Fagales</taxon>
        <taxon>Juglandaceae</taxon>
        <taxon>Carya</taxon>
    </lineage>
</organism>
<dbReference type="Proteomes" id="UP000811609">
    <property type="component" value="Chromosome 1"/>
</dbReference>
<gene>
    <name evidence="6" type="ORF">CIPAW_01G048000</name>
</gene>
<evidence type="ECO:0000256" key="4">
    <source>
        <dbReference type="PIRSR" id="PIRSR604808-2"/>
    </source>
</evidence>
<keyword evidence="2" id="KW-0378">Hydrolase</keyword>
<dbReference type="PANTHER" id="PTHR22748:SF19">
    <property type="entry name" value="ENDONUCLEASE_EXONUCLEASE_PHOSPHATASE DOMAIN-CONTAINING PROTEIN"/>
    <property type="match status" value="1"/>
</dbReference>
<keyword evidence="7" id="KW-1185">Reference proteome</keyword>
<dbReference type="GO" id="GO:0008081">
    <property type="term" value="F:phosphoric diester hydrolase activity"/>
    <property type="evidence" value="ECO:0007669"/>
    <property type="project" value="TreeGrafter"/>
</dbReference>
<evidence type="ECO:0000313" key="6">
    <source>
        <dbReference type="EMBL" id="KAG6666667.1"/>
    </source>
</evidence>
<accession>A0A8T1RHY8</accession>
<proteinExistence type="predicted"/>
<feature type="domain" description="Endonuclease/exonuclease/phosphatase" evidence="5">
    <location>
        <begin position="5"/>
        <end position="162"/>
    </location>
</feature>
<reference evidence="6" key="1">
    <citation type="submission" date="2020-12" db="EMBL/GenBank/DDBJ databases">
        <title>WGS assembly of Carya illinoinensis cv. Pawnee.</title>
        <authorList>
            <person name="Platts A."/>
            <person name="Shu S."/>
            <person name="Wright S."/>
            <person name="Barry K."/>
            <person name="Edger P."/>
            <person name="Pires J.C."/>
            <person name="Schmutz J."/>
        </authorList>
    </citation>
    <scope>NUCLEOTIDE SEQUENCE</scope>
    <source>
        <tissue evidence="6">Leaf</tissue>
    </source>
</reference>
<dbReference type="GO" id="GO:0008311">
    <property type="term" value="F:double-stranded DNA 3'-5' DNA exonuclease activity"/>
    <property type="evidence" value="ECO:0007669"/>
    <property type="project" value="TreeGrafter"/>
</dbReference>
<name>A0A8T1RHY8_CARIL</name>
<keyword evidence="3 4" id="KW-0460">Magnesium</keyword>
<sequence length="198" mass="22549">MPKIISWNVRRINDVNKHLHSRSLFCIWKVDIVCLQETKMCSIDRHIIRSLWSCSFVGWCYLTSSGALGGVLVLWDKRVVELVEECIGKFSVAVSFKNIQDGWTWALANMYGPNADREKSLLWEEMAGLHVVWDLPWVFCGDFNVVRFSSEREGASTSTGAMEAFSELIFYLNLVNLPLQRGPILGPTVEGGPDWIDY</sequence>
<evidence type="ECO:0000256" key="2">
    <source>
        <dbReference type="ARBA" id="ARBA00022801"/>
    </source>
</evidence>